<gene>
    <name evidence="1" type="ORF">CB695_16195</name>
</gene>
<comment type="caution">
    <text evidence="1">The sequence shown here is derived from an EMBL/GenBank/DDBJ whole genome shotgun (WGS) entry which is preliminary data.</text>
</comment>
<accession>A0A635R8C9</accession>
<reference evidence="1" key="1">
    <citation type="submission" date="2018-07" db="EMBL/GenBank/DDBJ databases">
        <authorList>
            <person name="Ashton P.M."/>
            <person name="Dallman T."/>
            <person name="Nair S."/>
            <person name="De Pinna E."/>
            <person name="Peters T."/>
            <person name="Grant K."/>
        </authorList>
    </citation>
    <scope>NUCLEOTIDE SEQUENCE</scope>
    <source>
        <strain evidence="1">368335</strain>
    </source>
</reference>
<evidence type="ECO:0000313" key="1">
    <source>
        <dbReference type="EMBL" id="EDH8303012.1"/>
    </source>
</evidence>
<sequence>MTANIAQPQWKLDELPTIIEQRMEERIDSVSQLNLYMQRNEADLIYGSRIIAQIEAILREVRKAGLNRDVAVATESLRPGTIPKAVQSILTSNYSRTHQKETVIALESYANFGKISLIVMVMLGIMKILNWIISNAVPFAGAADVDGDEYRDKLLEKIDAVPFIERLKITALKEAYMDASKGLKDGELNNLELAILMADEVLTNMNAEDLLNKLSAALGRSPFVGMFKDYTKRRQNEQQVIHDILDTLLRTNVGCAVFSQQVCDEVYKGLPADVRKAGVNIPNEAFYRQMGRNLESFSAGLKRLEQSLKDLKTYYFSGDRTLGTDQENRISATGIVQALALLNGEIEIALTDFASCRGAPLPTIMVKSDRDLIGYSSREFGNGFIIASAGVNSYFGSAANMEIMRQELSFTSGDSRELLACLITLVRSGITKGPADTSLDRFKVVEKQIEKVVSQLKDMSRQSRSGMNSKAWQMMEQAFRDEAQRSDLYELGIGRELTTMTVMDPDRNVWDSVAFTTELIKSWTTAAGALATILKRAKNNPLVKGGKFNKLVD</sequence>
<protein>
    <submittedName>
        <fullName evidence="1">Uncharacterized protein</fullName>
    </submittedName>
</protein>
<organism evidence="1">
    <name type="scientific">Salmonella enterica subsp. enterica serovar Chester</name>
    <dbReference type="NCBI Taxonomy" id="149386"/>
    <lineage>
        <taxon>Bacteria</taxon>
        <taxon>Pseudomonadati</taxon>
        <taxon>Pseudomonadota</taxon>
        <taxon>Gammaproteobacteria</taxon>
        <taxon>Enterobacterales</taxon>
        <taxon>Enterobacteriaceae</taxon>
        <taxon>Salmonella</taxon>
    </lineage>
</organism>
<name>A0A635R8C9_SALET</name>
<proteinExistence type="predicted"/>
<dbReference type="EMBL" id="AAMIYH010000015">
    <property type="protein sequence ID" value="EDH8303012.1"/>
    <property type="molecule type" value="Genomic_DNA"/>
</dbReference>
<dbReference type="AlphaFoldDB" id="A0A635R8C9"/>